<dbReference type="Proteomes" id="UP000609879">
    <property type="component" value="Unassembled WGS sequence"/>
</dbReference>
<name>A0ABQ3Y7Q8_9ACTN</name>
<sequence>MAGITTDDQRARSAADRLALALEEAGFDVGRDFPHLRDAHDRRGVAVVHVGDVRIEVAERLAEALGG</sequence>
<gene>
    <name evidence="1" type="ORF">Ade02nite_46720</name>
</gene>
<evidence type="ECO:0000313" key="1">
    <source>
        <dbReference type="EMBL" id="GID76031.1"/>
    </source>
</evidence>
<keyword evidence="2" id="KW-1185">Reference proteome</keyword>
<organism evidence="1 2">
    <name type="scientific">Paractinoplanes deccanensis</name>
    <dbReference type="NCBI Taxonomy" id="113561"/>
    <lineage>
        <taxon>Bacteria</taxon>
        <taxon>Bacillati</taxon>
        <taxon>Actinomycetota</taxon>
        <taxon>Actinomycetes</taxon>
        <taxon>Micromonosporales</taxon>
        <taxon>Micromonosporaceae</taxon>
        <taxon>Paractinoplanes</taxon>
    </lineage>
</organism>
<protein>
    <submittedName>
        <fullName evidence="1">Uncharacterized protein</fullName>
    </submittedName>
</protein>
<proteinExistence type="predicted"/>
<accession>A0ABQ3Y7Q8</accession>
<comment type="caution">
    <text evidence="1">The sequence shown here is derived from an EMBL/GenBank/DDBJ whole genome shotgun (WGS) entry which is preliminary data.</text>
</comment>
<reference evidence="1 2" key="1">
    <citation type="submission" date="2021-01" db="EMBL/GenBank/DDBJ databases">
        <title>Whole genome shotgun sequence of Actinoplanes deccanensis NBRC 13994.</title>
        <authorList>
            <person name="Komaki H."/>
            <person name="Tamura T."/>
        </authorList>
    </citation>
    <scope>NUCLEOTIDE SEQUENCE [LARGE SCALE GENOMIC DNA]</scope>
    <source>
        <strain evidence="1 2">NBRC 13994</strain>
    </source>
</reference>
<evidence type="ECO:0000313" key="2">
    <source>
        <dbReference type="Proteomes" id="UP000609879"/>
    </source>
</evidence>
<dbReference type="EMBL" id="BOMI01000090">
    <property type="protein sequence ID" value="GID76031.1"/>
    <property type="molecule type" value="Genomic_DNA"/>
</dbReference>